<name>A0A5C5YWH3_9BACT</name>
<dbReference type="Proteomes" id="UP000315010">
    <property type="component" value="Unassembled WGS sequence"/>
</dbReference>
<dbReference type="RefSeq" id="WP_146394408.1">
    <property type="nucleotide sequence ID" value="NZ_SJPJ01000001.1"/>
</dbReference>
<accession>A0A5C5YWH3</accession>
<evidence type="ECO:0000313" key="1">
    <source>
        <dbReference type="EMBL" id="TWT79126.1"/>
    </source>
</evidence>
<keyword evidence="2" id="KW-1185">Reference proteome</keyword>
<gene>
    <name evidence="1" type="ORF">CA13_05240</name>
</gene>
<evidence type="ECO:0000313" key="2">
    <source>
        <dbReference type="Proteomes" id="UP000315010"/>
    </source>
</evidence>
<organism evidence="1 2">
    <name type="scientific">Novipirellula herctigrandis</name>
    <dbReference type="NCBI Taxonomy" id="2527986"/>
    <lineage>
        <taxon>Bacteria</taxon>
        <taxon>Pseudomonadati</taxon>
        <taxon>Planctomycetota</taxon>
        <taxon>Planctomycetia</taxon>
        <taxon>Pirellulales</taxon>
        <taxon>Pirellulaceae</taxon>
        <taxon>Novipirellula</taxon>
    </lineage>
</organism>
<dbReference type="AlphaFoldDB" id="A0A5C5YWH3"/>
<protein>
    <submittedName>
        <fullName evidence="1">Uncharacterized protein</fullName>
    </submittedName>
</protein>
<reference evidence="1 2" key="1">
    <citation type="submission" date="2019-02" db="EMBL/GenBank/DDBJ databases">
        <title>Deep-cultivation of Planctomycetes and their phenomic and genomic characterization uncovers novel biology.</title>
        <authorList>
            <person name="Wiegand S."/>
            <person name="Jogler M."/>
            <person name="Boedeker C."/>
            <person name="Pinto D."/>
            <person name="Vollmers J."/>
            <person name="Rivas-Marin E."/>
            <person name="Kohn T."/>
            <person name="Peeters S.H."/>
            <person name="Heuer A."/>
            <person name="Rast P."/>
            <person name="Oberbeckmann S."/>
            <person name="Bunk B."/>
            <person name="Jeske O."/>
            <person name="Meyerdierks A."/>
            <person name="Storesund J.E."/>
            <person name="Kallscheuer N."/>
            <person name="Luecker S."/>
            <person name="Lage O.M."/>
            <person name="Pohl T."/>
            <person name="Merkel B.J."/>
            <person name="Hornburger P."/>
            <person name="Mueller R.-W."/>
            <person name="Bruemmer F."/>
            <person name="Labrenz M."/>
            <person name="Spormann A.M."/>
            <person name="Op Den Camp H."/>
            <person name="Overmann J."/>
            <person name="Amann R."/>
            <person name="Jetten M.S.M."/>
            <person name="Mascher T."/>
            <person name="Medema M.H."/>
            <person name="Devos D.P."/>
            <person name="Kaster A.-K."/>
            <person name="Ovreas L."/>
            <person name="Rohde M."/>
            <person name="Galperin M.Y."/>
            <person name="Jogler C."/>
        </authorList>
    </citation>
    <scope>NUCLEOTIDE SEQUENCE [LARGE SCALE GENOMIC DNA]</scope>
    <source>
        <strain evidence="1 2">CA13</strain>
    </source>
</reference>
<comment type="caution">
    <text evidence="1">The sequence shown here is derived from an EMBL/GenBank/DDBJ whole genome shotgun (WGS) entry which is preliminary data.</text>
</comment>
<sequence>MPDDDCDACESILLSSSGSHEKTEIILRAWKCYKRRTSLVRQEQTFEGAVSASDAIDWANRLGVADCDIPIELKFLSMFDLPQMIRSSDSKTTYRFDGVGWRLRGHGCGTSFDPTYRVDQWVFSHGSSWIMIVSERIFGGGNSGTDFKKLSCGQAANWFAERGEVPCELVGFCTIPTITPELLDTGSDEQICDTDLLARELQFLCQSTDVNRSDVFERLRQMTAIDETPVTLEHDASDSNATEFFRYKLILATGYTEIVQIEVNDLSFDPSDGFYIEVVSGLSDSTLARISRCLDYWLNDKGDQRHGDRVPHSNETISPVQDPVVESIDQSALPDDLYPDELLMIWGGKRYERLTKSIVKVLRVFVDQYRAGFPIVTLKKLRDNEIHFDGSFRQQAFKLNRKAGPKIHPVAELIESVADGGGSYRLKDPG</sequence>
<dbReference type="EMBL" id="SJPJ01000001">
    <property type="protein sequence ID" value="TWT79126.1"/>
    <property type="molecule type" value="Genomic_DNA"/>
</dbReference>
<proteinExistence type="predicted"/>